<keyword evidence="1" id="KW-0677">Repeat</keyword>
<sequence>MDHGLRRSPKCFSNEQAGARILRVPLDCNNSVLSKPKQQQYPVLCNHNLLKGHIFNLYLFSLQRTRFHQPQVGVLSISFTMKPLDYVNILSEMQQISNGTNLVQCFLEKYPDDFIRTLCSWIQFGEERCDMCMLMIYVLKYKEKGFLLNVMSDQSILHLAATFHECQRLVTVLLELAPELAYQIREGPHEGLTPLHIIVSKGDFDTTQAYLKSMKPSSVRKSIKQLATGSRFYGTVLMGETALSASILKFVPEEISPDSPDVLHLAKLLLNEGAAFDDQNSLGDTVIHTLIRYAHLYPERREQVLEMMAEIQSFLLTPDGNDKKTRGRLYARLVWFCQNKVQMTALQLAATLGEHEIVCFIMELQWVYRTLHDYDGIFETNKYDITEIDTIAKIEWSKNQKKNVSQLLNERETLCKRLRRFFLCHDSLVARQSTPAILEVICEVEVEAACNIISTPVVNKLIDAKWRKYKIWFYSWAVIYILSLLFLSMYASLKFRYVHFLAGNNSNQTSESSFSGNISESRTARIKFSPDPLENPTEIHKLLVNIGCFLAMSISVLSLYLEWVRSFVQRKSWNLLLVHHNGSYRLLLLLNGIALGVDSIWYLLSPATNHKTPMVLALLFGWWFSTFFLRPFKKFSFFTVMLMKVLVGDMLRFFTIIIIALISFTMAMHLLFLHSQSLPKEFESLPLGCLTMFKLMLGLTDLEILEQAEPMWLAVTLFVVYVLLTYVLLINSLIAMMSNTCSEIAGQKSNQWKIQRLSVILFIENMMLCGLVRTSGKKNYFRKNDAGNELEARYVIEDTKLSVSVEGGNRGYDIQSKGHYVLSLGRHKPLSSSEDLWSLSDNLSQTSKRSGYADSNVSLANSFVEIVGKKYRQASRMSRSRSSWQAPDKEFVAPLSSLESLKEPNCLTKLLCPYTTSKKIEKRIPEKRKSPKFRICEPRDNEAMLNKSKTQTFRVQSEGSGEKAGETVTVDECEPIDQSQSQGSTLESSKPKHKKNENQNRKESDEISEFLSHRIKCRGSSEECEEPNSYGPENNKTASCTTARHKDYGYAESVTSEPNNNATADWVSSHRDMAHFGSPMDGHGDCETAKPSIPGNAESIELDNLLESLLSSRREDNLQESHASVHRERLSSEQRLSQTSSQNFEYIDEVQVVEHKALEDTHNPLESVVEIDRNNTPLVLQGEDVVACAAKINNFEHEDSKTEVPTNVENDVSEKISAEEIDNENRGETDRVKVKSSRETDPQWAALLQSIRTLDRSKNRPRERKKLPISDARQRRNAFIKGLGSSHDYSAAMEPEDYY</sequence>
<keyword evidence="3" id="KW-1133">Transmembrane helix</keyword>
<feature type="compositionally biased region" description="Basic and acidic residues" evidence="2">
    <location>
        <begin position="1117"/>
        <end position="1132"/>
    </location>
</feature>
<dbReference type="PANTHER" id="PTHR10582">
    <property type="entry name" value="TRANSIENT RECEPTOR POTENTIAL ION CHANNEL PROTEIN"/>
    <property type="match status" value="1"/>
</dbReference>
<feature type="region of interest" description="Disordered" evidence="2">
    <location>
        <begin position="931"/>
        <end position="1007"/>
    </location>
</feature>
<keyword evidence="3" id="KW-0472">Membrane</keyword>
<dbReference type="GO" id="GO:0098703">
    <property type="term" value="P:calcium ion import across plasma membrane"/>
    <property type="evidence" value="ECO:0007669"/>
    <property type="project" value="TreeGrafter"/>
</dbReference>
<feature type="compositionally biased region" description="Basic and acidic residues" evidence="2">
    <location>
        <begin position="996"/>
        <end position="1005"/>
    </location>
</feature>
<organism evidence="4 5">
    <name type="scientific">Elysia crispata</name>
    <name type="common">lettuce slug</name>
    <dbReference type="NCBI Taxonomy" id="231223"/>
    <lineage>
        <taxon>Eukaryota</taxon>
        <taxon>Metazoa</taxon>
        <taxon>Spiralia</taxon>
        <taxon>Lophotrochozoa</taxon>
        <taxon>Mollusca</taxon>
        <taxon>Gastropoda</taxon>
        <taxon>Heterobranchia</taxon>
        <taxon>Euthyneura</taxon>
        <taxon>Panpulmonata</taxon>
        <taxon>Sacoglossa</taxon>
        <taxon>Placobranchoidea</taxon>
        <taxon>Plakobranchidae</taxon>
        <taxon>Elysia</taxon>
    </lineage>
</organism>
<feature type="transmembrane region" description="Helical" evidence="3">
    <location>
        <begin position="471"/>
        <end position="491"/>
    </location>
</feature>
<dbReference type="InterPro" id="IPR036770">
    <property type="entry name" value="Ankyrin_rpt-contain_sf"/>
</dbReference>
<feature type="compositionally biased region" description="Basic and acidic residues" evidence="2">
    <location>
        <begin position="1253"/>
        <end position="1274"/>
    </location>
</feature>
<feature type="compositionally biased region" description="Basic and acidic residues" evidence="2">
    <location>
        <begin position="931"/>
        <end position="942"/>
    </location>
</feature>
<dbReference type="InterPro" id="IPR024862">
    <property type="entry name" value="TRPV"/>
</dbReference>
<name>A0AAE0YEP7_9GAST</name>
<reference evidence="4" key="1">
    <citation type="journal article" date="2023" name="G3 (Bethesda)">
        <title>A reference genome for the long-term kleptoplast-retaining sea slug Elysia crispata morphotype clarki.</title>
        <authorList>
            <person name="Eastman K.E."/>
            <person name="Pendleton A.L."/>
            <person name="Shaikh M.A."/>
            <person name="Suttiyut T."/>
            <person name="Ogas R."/>
            <person name="Tomko P."/>
            <person name="Gavelis G."/>
            <person name="Widhalm J.R."/>
            <person name="Wisecaver J.H."/>
        </authorList>
    </citation>
    <scope>NUCLEOTIDE SEQUENCE</scope>
    <source>
        <strain evidence="4">ECLA1</strain>
    </source>
</reference>
<comment type="caution">
    <text evidence="4">The sequence shown here is derived from an EMBL/GenBank/DDBJ whole genome shotgun (WGS) entry which is preliminary data.</text>
</comment>
<protein>
    <submittedName>
        <fullName evidence="4">Uncharacterized protein</fullName>
    </submittedName>
</protein>
<feature type="region of interest" description="Disordered" evidence="2">
    <location>
        <begin position="1220"/>
        <end position="1239"/>
    </location>
</feature>
<feature type="transmembrane region" description="Helical" evidence="3">
    <location>
        <begin position="584"/>
        <end position="604"/>
    </location>
</feature>
<dbReference type="EMBL" id="JAWDGP010006323">
    <property type="protein sequence ID" value="KAK3743176.1"/>
    <property type="molecule type" value="Genomic_DNA"/>
</dbReference>
<dbReference type="SUPFAM" id="SSF48403">
    <property type="entry name" value="Ankyrin repeat"/>
    <property type="match status" value="1"/>
</dbReference>
<dbReference type="Proteomes" id="UP001283361">
    <property type="component" value="Unassembled WGS sequence"/>
</dbReference>
<evidence type="ECO:0000256" key="1">
    <source>
        <dbReference type="ARBA" id="ARBA00022737"/>
    </source>
</evidence>
<dbReference type="Gene3D" id="1.25.40.20">
    <property type="entry name" value="Ankyrin repeat-containing domain"/>
    <property type="match status" value="1"/>
</dbReference>
<feature type="compositionally biased region" description="Polar residues" evidence="2">
    <location>
        <begin position="947"/>
        <end position="959"/>
    </location>
</feature>
<accession>A0AAE0YEP7</accession>
<proteinExistence type="predicted"/>
<feature type="region of interest" description="Disordered" evidence="2">
    <location>
        <begin position="1117"/>
        <end position="1139"/>
    </location>
</feature>
<feature type="transmembrane region" description="Helical" evidence="3">
    <location>
        <begin position="542"/>
        <end position="563"/>
    </location>
</feature>
<feature type="transmembrane region" description="Helical" evidence="3">
    <location>
        <begin position="754"/>
        <end position="772"/>
    </location>
</feature>
<evidence type="ECO:0000313" key="5">
    <source>
        <dbReference type="Proteomes" id="UP001283361"/>
    </source>
</evidence>
<feature type="transmembrane region" description="Helical" evidence="3">
    <location>
        <begin position="712"/>
        <end position="734"/>
    </location>
</feature>
<evidence type="ECO:0000256" key="3">
    <source>
        <dbReference type="SAM" id="Phobius"/>
    </source>
</evidence>
<gene>
    <name evidence="4" type="ORF">RRG08_064032</name>
</gene>
<feature type="transmembrane region" description="Helical" evidence="3">
    <location>
        <begin position="650"/>
        <end position="673"/>
    </location>
</feature>
<dbReference type="GO" id="GO:0005262">
    <property type="term" value="F:calcium channel activity"/>
    <property type="evidence" value="ECO:0007669"/>
    <property type="project" value="TreeGrafter"/>
</dbReference>
<evidence type="ECO:0000313" key="4">
    <source>
        <dbReference type="EMBL" id="KAK3743176.1"/>
    </source>
</evidence>
<keyword evidence="5" id="KW-1185">Reference proteome</keyword>
<feature type="compositionally biased region" description="Polar residues" evidence="2">
    <location>
        <begin position="977"/>
        <end position="988"/>
    </location>
</feature>
<keyword evidence="3" id="KW-0812">Transmembrane</keyword>
<dbReference type="GO" id="GO:0005886">
    <property type="term" value="C:plasma membrane"/>
    <property type="evidence" value="ECO:0007669"/>
    <property type="project" value="TreeGrafter"/>
</dbReference>
<feature type="region of interest" description="Disordered" evidence="2">
    <location>
        <begin position="1251"/>
        <end position="1299"/>
    </location>
</feature>
<evidence type="ECO:0000256" key="2">
    <source>
        <dbReference type="SAM" id="MobiDB-lite"/>
    </source>
</evidence>
<dbReference type="PANTHER" id="PTHR10582:SF2">
    <property type="entry name" value="INACTIVE"/>
    <property type="match status" value="1"/>
</dbReference>
<feature type="transmembrane region" description="Helical" evidence="3">
    <location>
        <begin position="610"/>
        <end position="629"/>
    </location>
</feature>